<dbReference type="PRINTS" id="PR00455">
    <property type="entry name" value="HTHTETR"/>
</dbReference>
<sequence length="233" mass="25674">MSGDRDGESAGAIPATDGAEGGGRRARRHATRDPARAQRDILAAARAEFASFGLAGARVDRIAAQAGLNKRMLYYYFHHKEGLFTAVLEQVYDELSALAANLEVETGAPAALLAQFVDMVFDHYDRHPDSITLLNSENLHRGRHLSQSPRLTEFGPGFRKNLARLIERGVAEGSFRPGISEVHLYLSIVGQIYFAQSNAVTLSMFFGEDLSRPEARQAWRAHVRQMILAGVRP</sequence>
<evidence type="ECO:0000256" key="2">
    <source>
        <dbReference type="PROSITE-ProRule" id="PRU00335"/>
    </source>
</evidence>
<evidence type="ECO:0000259" key="4">
    <source>
        <dbReference type="PROSITE" id="PS50977"/>
    </source>
</evidence>
<dbReference type="SUPFAM" id="SSF48498">
    <property type="entry name" value="Tetracyclin repressor-like, C-terminal domain"/>
    <property type="match status" value="1"/>
</dbReference>
<dbReference type="Proteomes" id="UP001595528">
    <property type="component" value="Unassembled WGS sequence"/>
</dbReference>
<dbReference type="InterPro" id="IPR009057">
    <property type="entry name" value="Homeodomain-like_sf"/>
</dbReference>
<dbReference type="EMBL" id="JBHRTR010000034">
    <property type="protein sequence ID" value="MFC3229808.1"/>
    <property type="molecule type" value="Genomic_DNA"/>
</dbReference>
<dbReference type="InterPro" id="IPR041474">
    <property type="entry name" value="NicS_C"/>
</dbReference>
<proteinExistence type="predicted"/>
<reference evidence="6" key="1">
    <citation type="journal article" date="2019" name="Int. J. Syst. Evol. Microbiol.">
        <title>The Global Catalogue of Microorganisms (GCM) 10K type strain sequencing project: providing services to taxonomists for standard genome sequencing and annotation.</title>
        <authorList>
            <consortium name="The Broad Institute Genomics Platform"/>
            <consortium name="The Broad Institute Genome Sequencing Center for Infectious Disease"/>
            <person name="Wu L."/>
            <person name="Ma J."/>
        </authorList>
    </citation>
    <scope>NUCLEOTIDE SEQUENCE [LARGE SCALE GENOMIC DNA]</scope>
    <source>
        <strain evidence="6">KCTC 42964</strain>
    </source>
</reference>
<dbReference type="Pfam" id="PF17938">
    <property type="entry name" value="TetR_C_29"/>
    <property type="match status" value="1"/>
</dbReference>
<dbReference type="PANTHER" id="PTHR30328">
    <property type="entry name" value="TRANSCRIPTIONAL REPRESSOR"/>
    <property type="match status" value="1"/>
</dbReference>
<keyword evidence="1 2" id="KW-0238">DNA-binding</keyword>
<evidence type="ECO:0000256" key="1">
    <source>
        <dbReference type="ARBA" id="ARBA00023125"/>
    </source>
</evidence>
<evidence type="ECO:0000256" key="3">
    <source>
        <dbReference type="SAM" id="MobiDB-lite"/>
    </source>
</evidence>
<feature type="domain" description="HTH tetR-type" evidence="4">
    <location>
        <begin position="35"/>
        <end position="95"/>
    </location>
</feature>
<dbReference type="Gene3D" id="1.10.357.10">
    <property type="entry name" value="Tetracycline Repressor, domain 2"/>
    <property type="match status" value="1"/>
</dbReference>
<dbReference type="PROSITE" id="PS50977">
    <property type="entry name" value="HTH_TETR_2"/>
    <property type="match status" value="1"/>
</dbReference>
<dbReference type="RefSeq" id="WP_379904359.1">
    <property type="nucleotide sequence ID" value="NZ_JBHRTR010000034.1"/>
</dbReference>
<keyword evidence="6" id="KW-1185">Reference proteome</keyword>
<name>A0ABV7L5D8_9PROT</name>
<feature type="DNA-binding region" description="H-T-H motif" evidence="2">
    <location>
        <begin position="58"/>
        <end position="77"/>
    </location>
</feature>
<dbReference type="InterPro" id="IPR001647">
    <property type="entry name" value="HTH_TetR"/>
</dbReference>
<dbReference type="SUPFAM" id="SSF46689">
    <property type="entry name" value="Homeodomain-like"/>
    <property type="match status" value="1"/>
</dbReference>
<evidence type="ECO:0000313" key="6">
    <source>
        <dbReference type="Proteomes" id="UP001595528"/>
    </source>
</evidence>
<organism evidence="5 6">
    <name type="scientific">Marinibaculum pumilum</name>
    <dbReference type="NCBI Taxonomy" id="1766165"/>
    <lineage>
        <taxon>Bacteria</taxon>
        <taxon>Pseudomonadati</taxon>
        <taxon>Pseudomonadota</taxon>
        <taxon>Alphaproteobacteria</taxon>
        <taxon>Rhodospirillales</taxon>
        <taxon>Rhodospirillaceae</taxon>
        <taxon>Marinibaculum</taxon>
    </lineage>
</organism>
<dbReference type="Pfam" id="PF00440">
    <property type="entry name" value="TetR_N"/>
    <property type="match status" value="1"/>
</dbReference>
<comment type="caution">
    <text evidence="5">The sequence shown here is derived from an EMBL/GenBank/DDBJ whole genome shotgun (WGS) entry which is preliminary data.</text>
</comment>
<dbReference type="InterPro" id="IPR050109">
    <property type="entry name" value="HTH-type_TetR-like_transc_reg"/>
</dbReference>
<protein>
    <submittedName>
        <fullName evidence="5">TetR/AcrR family transcriptional regulator</fullName>
    </submittedName>
</protein>
<accession>A0ABV7L5D8</accession>
<dbReference type="InterPro" id="IPR036271">
    <property type="entry name" value="Tet_transcr_reg_TetR-rel_C_sf"/>
</dbReference>
<feature type="region of interest" description="Disordered" evidence="3">
    <location>
        <begin position="1"/>
        <end position="37"/>
    </location>
</feature>
<evidence type="ECO:0000313" key="5">
    <source>
        <dbReference type="EMBL" id="MFC3229808.1"/>
    </source>
</evidence>
<dbReference type="PANTHER" id="PTHR30328:SF54">
    <property type="entry name" value="HTH-TYPE TRANSCRIPTIONAL REPRESSOR SCO4008"/>
    <property type="match status" value="1"/>
</dbReference>
<gene>
    <name evidence="5" type="ORF">ACFOGJ_21340</name>
</gene>